<evidence type="ECO:0000313" key="2">
    <source>
        <dbReference type="Proteomes" id="UP000001880"/>
    </source>
</evidence>
<sequence length="116" mass="12574">MQQRTSLADAEVSHIVGLWVLLVNNEGQLTSADPNARVPMLARAGDDQTYLLGFKNMSNARKFLQSSELGDAAEPRMVVKGNKSEVLRIAREAGVVGILVDYDPVTQQYANATALS</sequence>
<name>D0LV09_HALO1</name>
<dbReference type="KEGG" id="hoh:Hoch_3348"/>
<reference evidence="1 2" key="1">
    <citation type="journal article" date="2010" name="Stand. Genomic Sci.">
        <title>Complete genome sequence of Haliangium ochraceum type strain (SMP-2).</title>
        <authorList>
            <consortium name="US DOE Joint Genome Institute (JGI-PGF)"/>
            <person name="Ivanova N."/>
            <person name="Daum C."/>
            <person name="Lang E."/>
            <person name="Abt B."/>
            <person name="Kopitz M."/>
            <person name="Saunders E."/>
            <person name="Lapidus A."/>
            <person name="Lucas S."/>
            <person name="Glavina Del Rio T."/>
            <person name="Nolan M."/>
            <person name="Tice H."/>
            <person name="Copeland A."/>
            <person name="Cheng J.F."/>
            <person name="Chen F."/>
            <person name="Bruce D."/>
            <person name="Goodwin L."/>
            <person name="Pitluck S."/>
            <person name="Mavromatis K."/>
            <person name="Pati A."/>
            <person name="Mikhailova N."/>
            <person name="Chen A."/>
            <person name="Palaniappan K."/>
            <person name="Land M."/>
            <person name="Hauser L."/>
            <person name="Chang Y.J."/>
            <person name="Jeffries C.D."/>
            <person name="Detter J.C."/>
            <person name="Brettin T."/>
            <person name="Rohde M."/>
            <person name="Goker M."/>
            <person name="Bristow J."/>
            <person name="Markowitz V."/>
            <person name="Eisen J.A."/>
            <person name="Hugenholtz P."/>
            <person name="Kyrpides N.C."/>
            <person name="Klenk H.P."/>
        </authorList>
    </citation>
    <scope>NUCLEOTIDE SEQUENCE [LARGE SCALE GENOMIC DNA]</scope>
    <source>
        <strain evidence="2">DSM 14365 / CIP 107738 / JCM 11303 / AJ 13395 / SMP-2</strain>
    </source>
</reference>
<dbReference type="AlphaFoldDB" id="D0LV09"/>
<proteinExistence type="predicted"/>
<accession>D0LV09</accession>
<gene>
    <name evidence="1" type="ordered locus">Hoch_3348</name>
</gene>
<dbReference type="Proteomes" id="UP000001880">
    <property type="component" value="Chromosome"/>
</dbReference>
<dbReference type="HOGENOM" id="CLU_2093427_0_0_7"/>
<dbReference type="RefSeq" id="WP_012828450.1">
    <property type="nucleotide sequence ID" value="NC_013440.1"/>
</dbReference>
<evidence type="ECO:0000313" key="1">
    <source>
        <dbReference type="EMBL" id="ACY15850.1"/>
    </source>
</evidence>
<keyword evidence="2" id="KW-1185">Reference proteome</keyword>
<protein>
    <submittedName>
        <fullName evidence="1">Uncharacterized protein</fullName>
    </submittedName>
</protein>
<dbReference type="EMBL" id="CP001804">
    <property type="protein sequence ID" value="ACY15850.1"/>
    <property type="molecule type" value="Genomic_DNA"/>
</dbReference>
<organism evidence="1 2">
    <name type="scientific">Haliangium ochraceum (strain DSM 14365 / JCM 11303 / SMP-2)</name>
    <dbReference type="NCBI Taxonomy" id="502025"/>
    <lineage>
        <taxon>Bacteria</taxon>
        <taxon>Pseudomonadati</taxon>
        <taxon>Myxococcota</taxon>
        <taxon>Polyangia</taxon>
        <taxon>Haliangiales</taxon>
        <taxon>Kofleriaceae</taxon>
        <taxon>Haliangium</taxon>
    </lineage>
</organism>